<name>A0A1C0A968_9FIRM</name>
<dbReference type="Pfam" id="PF16256">
    <property type="entry name" value="DUF4911"/>
    <property type="match status" value="1"/>
</dbReference>
<dbReference type="EMBL" id="LWDV01000008">
    <property type="protein sequence ID" value="OCL26841.1"/>
    <property type="molecule type" value="Genomic_DNA"/>
</dbReference>
<dbReference type="AlphaFoldDB" id="A0A1C0A968"/>
<evidence type="ECO:0000313" key="1">
    <source>
        <dbReference type="EMBL" id="OCL26841.1"/>
    </source>
</evidence>
<evidence type="ECO:0000313" key="2">
    <source>
        <dbReference type="Proteomes" id="UP000093514"/>
    </source>
</evidence>
<reference evidence="2" key="1">
    <citation type="submission" date="2016-07" db="EMBL/GenBank/DDBJ databases">
        <authorList>
            <person name="Florea S."/>
            <person name="Webb J.S."/>
            <person name="Jaromczyk J."/>
            <person name="Schardl C.L."/>
        </authorList>
    </citation>
    <scope>NUCLEOTIDE SEQUENCE [LARGE SCALE GENOMIC DNA]</scope>
    <source>
        <strain evidence="2">Z6</strain>
    </source>
</reference>
<comment type="caution">
    <text evidence="1">The sequence shown here is derived from an EMBL/GenBank/DDBJ whole genome shotgun (WGS) entry which is preliminary data.</text>
</comment>
<keyword evidence="2" id="KW-1185">Reference proteome</keyword>
<protein>
    <submittedName>
        <fullName evidence="1">DUF4911 domain-containing protein</fullName>
    </submittedName>
</protein>
<dbReference type="Proteomes" id="UP000093514">
    <property type="component" value="Unassembled WGS sequence"/>
</dbReference>
<dbReference type="RefSeq" id="WP_068716126.1">
    <property type="nucleotide sequence ID" value="NZ_LWDV01000008.1"/>
</dbReference>
<gene>
    <name evidence="1" type="ORF">U472_04920</name>
</gene>
<reference evidence="1 2" key="2">
    <citation type="submission" date="2016-08" db="EMBL/GenBank/DDBJ databases">
        <title>Orenia metallireducens sp. nov. strain Z6, a Novel Metal-reducing Firmicute from the Deep Subsurface.</title>
        <authorList>
            <person name="Maxim B.I."/>
            <person name="Kenneth K."/>
            <person name="Flynn T.M."/>
            <person name="Oloughlin E.J."/>
            <person name="Locke R.A."/>
            <person name="Weber J.R."/>
            <person name="Egan S.M."/>
            <person name="Mackie R.I."/>
            <person name="Cann I.K."/>
        </authorList>
    </citation>
    <scope>NUCLEOTIDE SEQUENCE [LARGE SCALE GENOMIC DNA]</scope>
    <source>
        <strain evidence="1 2">Z6</strain>
    </source>
</reference>
<dbReference type="InterPro" id="IPR032587">
    <property type="entry name" value="DUF4911"/>
</dbReference>
<sequence>MKGTIGFQVKVEKDELYFVDNVLKAYEGLALTTVVGVKGEIGILNLEATEGTKDDVLEILENLQKQVELEIVEGE</sequence>
<organism evidence="1 2">
    <name type="scientific">Orenia metallireducens</name>
    <dbReference type="NCBI Taxonomy" id="1413210"/>
    <lineage>
        <taxon>Bacteria</taxon>
        <taxon>Bacillati</taxon>
        <taxon>Bacillota</taxon>
        <taxon>Clostridia</taxon>
        <taxon>Halanaerobiales</taxon>
        <taxon>Halobacteroidaceae</taxon>
        <taxon>Orenia</taxon>
    </lineage>
</organism>
<dbReference type="OrthoDB" id="2112594at2"/>
<proteinExistence type="predicted"/>
<accession>A0A1C0A968</accession>